<organism evidence="1 2">
    <name type="scientific">Kordiimonas lacus</name>
    <dbReference type="NCBI Taxonomy" id="637679"/>
    <lineage>
        <taxon>Bacteria</taxon>
        <taxon>Pseudomonadati</taxon>
        <taxon>Pseudomonadota</taxon>
        <taxon>Alphaproteobacteria</taxon>
        <taxon>Kordiimonadales</taxon>
        <taxon>Kordiimonadaceae</taxon>
        <taxon>Kordiimonas</taxon>
    </lineage>
</organism>
<evidence type="ECO:0008006" key="3">
    <source>
        <dbReference type="Google" id="ProtNLM"/>
    </source>
</evidence>
<protein>
    <recommendedName>
        <fullName evidence="3">Lipoprotein</fullName>
    </recommendedName>
</protein>
<proteinExistence type="predicted"/>
<dbReference type="Proteomes" id="UP000183685">
    <property type="component" value="Unassembled WGS sequence"/>
</dbReference>
<reference evidence="1 2" key="1">
    <citation type="submission" date="2016-10" db="EMBL/GenBank/DDBJ databases">
        <authorList>
            <person name="de Groot N.N."/>
        </authorList>
    </citation>
    <scope>NUCLEOTIDE SEQUENCE [LARGE SCALE GENOMIC DNA]</scope>
    <source>
        <strain evidence="1 2">CGMCC 1.9109</strain>
    </source>
</reference>
<name>A0A1G6ZKP0_9PROT</name>
<evidence type="ECO:0000313" key="1">
    <source>
        <dbReference type="EMBL" id="SDE03324.1"/>
    </source>
</evidence>
<keyword evidence="2" id="KW-1185">Reference proteome</keyword>
<evidence type="ECO:0000313" key="2">
    <source>
        <dbReference type="Proteomes" id="UP000183685"/>
    </source>
</evidence>
<sequence length="192" mass="21695">MKSLKQIPSLCLAGTLIFGCVHPISAKDSCELAIAEKSSAGNAVAFFEGWGKASISENICEAEKTVLQSPFLMIRIYNLNNSFSQVLFWADEQGVLIDREGGKHKVTKPSIDEFNVQDIYEVLTEENLVIDSGKWLLDANNVYLTYFDGTSYFRKGMYTDFDFSTEDNIRLLSFYKSIRFIVELERKAILAN</sequence>
<dbReference type="EMBL" id="FNAK01000004">
    <property type="protein sequence ID" value="SDE03324.1"/>
    <property type="molecule type" value="Genomic_DNA"/>
</dbReference>
<dbReference type="PROSITE" id="PS51257">
    <property type="entry name" value="PROKAR_LIPOPROTEIN"/>
    <property type="match status" value="1"/>
</dbReference>
<accession>A0A1G6ZKP0</accession>
<gene>
    <name evidence="1" type="ORF">SAMN04488071_1860</name>
</gene>
<dbReference type="RefSeq" id="WP_068304462.1">
    <property type="nucleotide sequence ID" value="NZ_FNAK01000004.1"/>
</dbReference>
<dbReference type="AlphaFoldDB" id="A0A1G6ZKP0"/>